<proteinExistence type="predicted"/>
<gene>
    <name evidence="6" type="ORF">GCM10009846_03430</name>
</gene>
<dbReference type="Proteomes" id="UP001501599">
    <property type="component" value="Unassembled WGS sequence"/>
</dbReference>
<dbReference type="PANTHER" id="PTHR30024:SF21">
    <property type="entry name" value="ABC TRANSPORTER SUBSTRATE-BINDING PROTEIN"/>
    <property type="match status" value="1"/>
</dbReference>
<dbReference type="PROSITE" id="PS51257">
    <property type="entry name" value="PROKAR_LIPOPROTEIN"/>
    <property type="match status" value="1"/>
</dbReference>
<evidence type="ECO:0000259" key="5">
    <source>
        <dbReference type="Pfam" id="PF09084"/>
    </source>
</evidence>
<comment type="subcellular location">
    <subcellularLocation>
        <location evidence="1">Periplasm</location>
    </subcellularLocation>
</comment>
<sequence>MARTASPSRLAALAAGAIVVALALTGCVAGEDAPAASPDADGGTATTVAIDWATYNPLSIVIRDQGWLEDEGYDVEWTQSLGSSAANEALRAGAIDFGSTAGSAALLARANGAPQQIVSVVAQPEWASIVTPEGSDVTSVEDLRGRTIAAALGTDPYFFLVQSLEQAGLSIDDVTVENLAHADGWAALQGGSVDAWAGLDPITATAEAAGATILATDLSLNSFSVLNASEEVIEADPELVQTVVDLYERARAWALEHPEDMAALLAEAAAIEPSVAQTVIDEREGLDVSGVPGDELLSVLEPIGAIQVEIGDVASQDAVDAALDTLLAPEFAQQAVDAG</sequence>
<evidence type="ECO:0000256" key="3">
    <source>
        <dbReference type="ARBA" id="ARBA00022729"/>
    </source>
</evidence>
<evidence type="ECO:0000256" key="1">
    <source>
        <dbReference type="ARBA" id="ARBA00004418"/>
    </source>
</evidence>
<dbReference type="InterPro" id="IPR010067">
    <property type="entry name" value="ABC_SsuA_sub-bd"/>
</dbReference>
<name>A0ABN3AKN7_9MICO</name>
<feature type="signal peptide" evidence="4">
    <location>
        <begin position="1"/>
        <end position="23"/>
    </location>
</feature>
<dbReference type="EMBL" id="BAAAQT010000001">
    <property type="protein sequence ID" value="GAA2171033.1"/>
    <property type="molecule type" value="Genomic_DNA"/>
</dbReference>
<dbReference type="Gene3D" id="3.40.190.10">
    <property type="entry name" value="Periplasmic binding protein-like II"/>
    <property type="match status" value="2"/>
</dbReference>
<evidence type="ECO:0000256" key="2">
    <source>
        <dbReference type="ARBA" id="ARBA00022448"/>
    </source>
</evidence>
<accession>A0ABN3AKN7</accession>
<dbReference type="RefSeq" id="WP_344339655.1">
    <property type="nucleotide sequence ID" value="NZ_BAAAQT010000001.1"/>
</dbReference>
<evidence type="ECO:0000313" key="6">
    <source>
        <dbReference type="EMBL" id="GAA2171033.1"/>
    </source>
</evidence>
<keyword evidence="2" id="KW-0813">Transport</keyword>
<protein>
    <submittedName>
        <fullName evidence="6">Aliphatic sulfonate ABC transporter substrate-binding protein</fullName>
    </submittedName>
</protein>
<feature type="domain" description="SsuA/THI5-like" evidence="5">
    <location>
        <begin position="62"/>
        <end position="260"/>
    </location>
</feature>
<dbReference type="Pfam" id="PF09084">
    <property type="entry name" value="NMT1"/>
    <property type="match status" value="1"/>
</dbReference>
<comment type="caution">
    <text evidence="6">The sequence shown here is derived from an EMBL/GenBank/DDBJ whole genome shotgun (WGS) entry which is preliminary data.</text>
</comment>
<keyword evidence="3 4" id="KW-0732">Signal</keyword>
<organism evidence="6 7">
    <name type="scientific">Agrococcus versicolor</name>
    <dbReference type="NCBI Taxonomy" id="501482"/>
    <lineage>
        <taxon>Bacteria</taxon>
        <taxon>Bacillati</taxon>
        <taxon>Actinomycetota</taxon>
        <taxon>Actinomycetes</taxon>
        <taxon>Micrococcales</taxon>
        <taxon>Microbacteriaceae</taxon>
        <taxon>Agrococcus</taxon>
    </lineage>
</organism>
<dbReference type="NCBIfam" id="TIGR01728">
    <property type="entry name" value="SsuA_fam"/>
    <property type="match status" value="1"/>
</dbReference>
<keyword evidence="7" id="KW-1185">Reference proteome</keyword>
<evidence type="ECO:0000313" key="7">
    <source>
        <dbReference type="Proteomes" id="UP001501599"/>
    </source>
</evidence>
<reference evidence="6 7" key="1">
    <citation type="journal article" date="2019" name="Int. J. Syst. Evol. Microbiol.">
        <title>The Global Catalogue of Microorganisms (GCM) 10K type strain sequencing project: providing services to taxonomists for standard genome sequencing and annotation.</title>
        <authorList>
            <consortium name="The Broad Institute Genomics Platform"/>
            <consortium name="The Broad Institute Genome Sequencing Center for Infectious Disease"/>
            <person name="Wu L."/>
            <person name="Ma J."/>
        </authorList>
    </citation>
    <scope>NUCLEOTIDE SEQUENCE [LARGE SCALE GENOMIC DNA]</scope>
    <source>
        <strain evidence="6 7">JCM 16026</strain>
    </source>
</reference>
<evidence type="ECO:0000256" key="4">
    <source>
        <dbReference type="SAM" id="SignalP"/>
    </source>
</evidence>
<dbReference type="InterPro" id="IPR015168">
    <property type="entry name" value="SsuA/THI5"/>
</dbReference>
<dbReference type="SUPFAM" id="SSF53850">
    <property type="entry name" value="Periplasmic binding protein-like II"/>
    <property type="match status" value="1"/>
</dbReference>
<dbReference type="PANTHER" id="PTHR30024">
    <property type="entry name" value="ALIPHATIC SULFONATES-BINDING PROTEIN-RELATED"/>
    <property type="match status" value="1"/>
</dbReference>
<feature type="chain" id="PRO_5045434151" evidence="4">
    <location>
        <begin position="24"/>
        <end position="339"/>
    </location>
</feature>